<dbReference type="EMBL" id="DXGK01000094">
    <property type="protein sequence ID" value="HIW70626.1"/>
    <property type="molecule type" value="Genomic_DNA"/>
</dbReference>
<keyword evidence="4 7" id="KW-1133">Transmembrane helix</keyword>
<sequence length="122" mass="13092">MVSNAAKDLVNQTTPQQQDASQLGTVSQPSVKAVSWRQEVRLCAVCGAVLLGLMGSVVTMKIAVTNANHQLQDVQARVTKVSNDNASERQEIAELTSESHLNQAAKKYGLSDANTSVRNVNK</sequence>
<name>A0A9D1QRE5_9LACO</name>
<evidence type="ECO:0000313" key="11">
    <source>
        <dbReference type="Proteomes" id="UP000886878"/>
    </source>
</evidence>
<dbReference type="InterPro" id="IPR011922">
    <property type="entry name" value="Cell_div_FtsL"/>
</dbReference>
<protein>
    <recommendedName>
        <fullName evidence="7">Cell division protein FtsL</fullName>
    </recommendedName>
</protein>
<feature type="region of interest" description="Disordered" evidence="9">
    <location>
        <begin position="1"/>
        <end position="26"/>
    </location>
</feature>
<evidence type="ECO:0000256" key="9">
    <source>
        <dbReference type="SAM" id="MobiDB-lite"/>
    </source>
</evidence>
<evidence type="ECO:0000313" key="10">
    <source>
        <dbReference type="EMBL" id="HIW70626.1"/>
    </source>
</evidence>
<comment type="caution">
    <text evidence="10">The sequence shown here is derived from an EMBL/GenBank/DDBJ whole genome shotgun (WGS) entry which is preliminary data.</text>
</comment>
<evidence type="ECO:0000256" key="2">
    <source>
        <dbReference type="ARBA" id="ARBA00022618"/>
    </source>
</evidence>
<proteinExistence type="inferred from homology"/>
<keyword evidence="5 7" id="KW-0472">Membrane</keyword>
<dbReference type="GO" id="GO:0043093">
    <property type="term" value="P:FtsZ-dependent cytokinesis"/>
    <property type="evidence" value="ECO:0007669"/>
    <property type="project" value="UniProtKB-UniRule"/>
</dbReference>
<keyword evidence="6 7" id="KW-0131">Cell cycle</keyword>
<evidence type="ECO:0000256" key="6">
    <source>
        <dbReference type="ARBA" id="ARBA00023306"/>
    </source>
</evidence>
<evidence type="ECO:0000256" key="5">
    <source>
        <dbReference type="ARBA" id="ARBA00023136"/>
    </source>
</evidence>
<reference evidence="10" key="1">
    <citation type="journal article" date="2021" name="PeerJ">
        <title>Extensive microbial diversity within the chicken gut microbiome revealed by metagenomics and culture.</title>
        <authorList>
            <person name="Gilroy R."/>
            <person name="Ravi A."/>
            <person name="Getino M."/>
            <person name="Pursley I."/>
            <person name="Horton D.L."/>
            <person name="Alikhan N.F."/>
            <person name="Baker D."/>
            <person name="Gharbi K."/>
            <person name="Hall N."/>
            <person name="Watson M."/>
            <person name="Adriaenssens E.M."/>
            <person name="Foster-Nyarko E."/>
            <person name="Jarju S."/>
            <person name="Secka A."/>
            <person name="Antonio M."/>
            <person name="Oren A."/>
            <person name="Chaudhuri R.R."/>
            <person name="La Ragione R."/>
            <person name="Hildebrand F."/>
            <person name="Pallen M.J."/>
        </authorList>
    </citation>
    <scope>NUCLEOTIDE SEQUENCE</scope>
    <source>
        <strain evidence="10">ChiHejej3B27-2180</strain>
    </source>
</reference>
<evidence type="ECO:0000256" key="8">
    <source>
        <dbReference type="SAM" id="Coils"/>
    </source>
</evidence>
<evidence type="ECO:0000256" key="7">
    <source>
        <dbReference type="HAMAP-Rule" id="MF_00910"/>
    </source>
</evidence>
<gene>
    <name evidence="7" type="primary">ftsL</name>
    <name evidence="10" type="ORF">H9876_04560</name>
</gene>
<keyword evidence="8" id="KW-0175">Coiled coil</keyword>
<feature type="transmembrane region" description="Helical" evidence="7">
    <location>
        <begin position="42"/>
        <end position="64"/>
    </location>
</feature>
<dbReference type="HAMAP" id="MF_00910">
    <property type="entry name" value="FtsL"/>
    <property type="match status" value="1"/>
</dbReference>
<comment type="similarity">
    <text evidence="7">Belongs to the FtsL family.</text>
</comment>
<accession>A0A9D1QRE5</accession>
<dbReference type="GO" id="GO:0005886">
    <property type="term" value="C:plasma membrane"/>
    <property type="evidence" value="ECO:0007669"/>
    <property type="project" value="UniProtKB-SubCell"/>
</dbReference>
<comment type="subcellular location">
    <subcellularLocation>
        <location evidence="7">Cell membrane</location>
        <topology evidence="7">Single-pass type II membrane protein</topology>
    </subcellularLocation>
    <text evidence="7">Localizes to the division septum where it forms a ring structure.</text>
</comment>
<comment type="function">
    <text evidence="7">Essential cell division protein.</text>
</comment>
<dbReference type="AlphaFoldDB" id="A0A9D1QRE5"/>
<evidence type="ECO:0000256" key="4">
    <source>
        <dbReference type="ARBA" id="ARBA00022989"/>
    </source>
</evidence>
<keyword evidence="2 7" id="KW-0132">Cell division</keyword>
<reference evidence="10" key="2">
    <citation type="submission" date="2021-04" db="EMBL/GenBank/DDBJ databases">
        <authorList>
            <person name="Gilroy R."/>
        </authorList>
    </citation>
    <scope>NUCLEOTIDE SEQUENCE</scope>
    <source>
        <strain evidence="10">ChiHejej3B27-2180</strain>
    </source>
</reference>
<feature type="coiled-coil region" evidence="8">
    <location>
        <begin position="71"/>
        <end position="98"/>
    </location>
</feature>
<keyword evidence="1 7" id="KW-1003">Cell membrane</keyword>
<organism evidence="10 11">
    <name type="scientific">Candidatus Limosilactobacillus merdipullorum</name>
    <dbReference type="NCBI Taxonomy" id="2838653"/>
    <lineage>
        <taxon>Bacteria</taxon>
        <taxon>Bacillati</taxon>
        <taxon>Bacillota</taxon>
        <taxon>Bacilli</taxon>
        <taxon>Lactobacillales</taxon>
        <taxon>Lactobacillaceae</taxon>
        <taxon>Limosilactobacillus</taxon>
    </lineage>
</organism>
<evidence type="ECO:0000256" key="1">
    <source>
        <dbReference type="ARBA" id="ARBA00022475"/>
    </source>
</evidence>
<feature type="compositionally biased region" description="Polar residues" evidence="9">
    <location>
        <begin position="10"/>
        <end position="26"/>
    </location>
</feature>
<dbReference type="GO" id="GO:0032153">
    <property type="term" value="C:cell division site"/>
    <property type="evidence" value="ECO:0007669"/>
    <property type="project" value="UniProtKB-UniRule"/>
</dbReference>
<keyword evidence="3 7" id="KW-0812">Transmembrane</keyword>
<evidence type="ECO:0000256" key="3">
    <source>
        <dbReference type="ARBA" id="ARBA00022692"/>
    </source>
</evidence>
<dbReference type="Proteomes" id="UP000886878">
    <property type="component" value="Unassembled WGS sequence"/>
</dbReference>